<evidence type="ECO:0000313" key="4">
    <source>
        <dbReference type="Proteomes" id="UP000001514"/>
    </source>
</evidence>
<dbReference type="OMA" id="FQPTIYV"/>
<feature type="repeat" description="PPR" evidence="2">
    <location>
        <begin position="273"/>
        <end position="307"/>
    </location>
</feature>
<dbReference type="AlphaFoldDB" id="D8RVH5"/>
<dbReference type="FunCoup" id="D8RVH5">
    <property type="interactions" value="2025"/>
</dbReference>
<dbReference type="GO" id="GO:0042134">
    <property type="term" value="F:rRNA primary transcript binding"/>
    <property type="evidence" value="ECO:0000318"/>
    <property type="project" value="GO_Central"/>
</dbReference>
<dbReference type="GO" id="GO:0045727">
    <property type="term" value="P:positive regulation of translation"/>
    <property type="evidence" value="ECO:0000318"/>
    <property type="project" value="GO_Central"/>
</dbReference>
<name>D8RVH5_SELML</name>
<feature type="repeat" description="PPR" evidence="2">
    <location>
        <begin position="168"/>
        <end position="202"/>
    </location>
</feature>
<keyword evidence="1" id="KW-0677">Repeat</keyword>
<evidence type="ECO:0000256" key="1">
    <source>
        <dbReference type="ARBA" id="ARBA00022737"/>
    </source>
</evidence>
<dbReference type="InParanoid" id="D8RVH5"/>
<sequence length="555" mass="62210">VLGGMRDWKEALDFFRWARSRRDVCEITVFAYNMMLKLLRDGEQWSLSEELLKEMLEERIMPDNYTFSIFVSCSKRCDQAEDAIAWFHRLRETGVSFDGVTYSAMIDLYGKAGRTAEAMDLYQTMRKNNWKPDLVSFGVIANVYSRVGDYQAILRLFRDMEQAEIKPNVVLFNTLIGTLGRAGKVTLAKGMFDEMASYGLEPSEITLSILIDMYTKVGALDKALDVYDTIKQKKWKLDVLVYNTLLKSCVESGNIQRAESLIAEMEREKQWPDHMTYGILMNVYATKGMVAEVRAMFDKLKNLAVFPKAAFYTMLIKASKQAGDFDRIPGIFDEMIANGCSVNERMSGMLVSCASSSQISDETRLGVLECVKKIKPRLHELLSRLLVLAKEDDDFDDIASETTEFLLREITAPSRRPMCNAVIDFCCVLGSRNAARAILSSGVSAGLYHGLHTTLPSLWQLNLRTLSFAAAECALEAWIESLATAAENGDEFPEDLMVETGTGRAKEATNSVSLSEFVGGVLKGMDSPFEENRRPGGYFIASGEAAKAWLQSRKP</sequence>
<feature type="repeat" description="PPR" evidence="2">
    <location>
        <begin position="203"/>
        <end position="237"/>
    </location>
</feature>
<dbReference type="GO" id="GO:0009570">
    <property type="term" value="C:chloroplast stroma"/>
    <property type="evidence" value="ECO:0000318"/>
    <property type="project" value="GO_Central"/>
</dbReference>
<dbReference type="eggNOG" id="KOG4197">
    <property type="taxonomic scope" value="Eukaryota"/>
</dbReference>
<evidence type="ECO:0000256" key="2">
    <source>
        <dbReference type="PROSITE-ProRule" id="PRU00708"/>
    </source>
</evidence>
<dbReference type="Pfam" id="PF01535">
    <property type="entry name" value="PPR"/>
    <property type="match status" value="2"/>
</dbReference>
<dbReference type="PROSITE" id="PS51375">
    <property type="entry name" value="PPR"/>
    <property type="match status" value="7"/>
</dbReference>
<feature type="non-terminal residue" evidence="3">
    <location>
        <position position="1"/>
    </location>
</feature>
<feature type="repeat" description="PPR" evidence="2">
    <location>
        <begin position="28"/>
        <end position="62"/>
    </location>
</feature>
<dbReference type="PANTHER" id="PTHR46862:SF5">
    <property type="entry name" value="OS02G0170000 PROTEIN"/>
    <property type="match status" value="1"/>
</dbReference>
<protein>
    <recommendedName>
        <fullName evidence="5">Smr domain-containing protein</fullName>
    </recommendedName>
</protein>
<dbReference type="Gene3D" id="1.25.40.10">
    <property type="entry name" value="Tetratricopeptide repeat domain"/>
    <property type="match status" value="3"/>
</dbReference>
<dbReference type="KEGG" id="smo:SELMODRAFT_10825"/>
<reference evidence="3 4" key="1">
    <citation type="journal article" date="2011" name="Science">
        <title>The Selaginella genome identifies genetic changes associated with the evolution of vascular plants.</title>
        <authorList>
            <person name="Banks J.A."/>
            <person name="Nishiyama T."/>
            <person name="Hasebe M."/>
            <person name="Bowman J.L."/>
            <person name="Gribskov M."/>
            <person name="dePamphilis C."/>
            <person name="Albert V.A."/>
            <person name="Aono N."/>
            <person name="Aoyama T."/>
            <person name="Ambrose B.A."/>
            <person name="Ashton N.W."/>
            <person name="Axtell M.J."/>
            <person name="Barker E."/>
            <person name="Barker M.S."/>
            <person name="Bennetzen J.L."/>
            <person name="Bonawitz N.D."/>
            <person name="Chapple C."/>
            <person name="Cheng C."/>
            <person name="Correa L.G."/>
            <person name="Dacre M."/>
            <person name="DeBarry J."/>
            <person name="Dreyer I."/>
            <person name="Elias M."/>
            <person name="Engstrom E.M."/>
            <person name="Estelle M."/>
            <person name="Feng L."/>
            <person name="Finet C."/>
            <person name="Floyd S.K."/>
            <person name="Frommer W.B."/>
            <person name="Fujita T."/>
            <person name="Gramzow L."/>
            <person name="Gutensohn M."/>
            <person name="Harholt J."/>
            <person name="Hattori M."/>
            <person name="Heyl A."/>
            <person name="Hirai T."/>
            <person name="Hiwatashi Y."/>
            <person name="Ishikawa M."/>
            <person name="Iwata M."/>
            <person name="Karol K.G."/>
            <person name="Koehler B."/>
            <person name="Kolukisaoglu U."/>
            <person name="Kubo M."/>
            <person name="Kurata T."/>
            <person name="Lalonde S."/>
            <person name="Li K."/>
            <person name="Li Y."/>
            <person name="Litt A."/>
            <person name="Lyons E."/>
            <person name="Manning G."/>
            <person name="Maruyama T."/>
            <person name="Michael T.P."/>
            <person name="Mikami K."/>
            <person name="Miyazaki S."/>
            <person name="Morinaga S."/>
            <person name="Murata T."/>
            <person name="Mueller-Roeber B."/>
            <person name="Nelson D.R."/>
            <person name="Obara M."/>
            <person name="Oguri Y."/>
            <person name="Olmstead R.G."/>
            <person name="Onodera N."/>
            <person name="Petersen B.L."/>
            <person name="Pils B."/>
            <person name="Prigge M."/>
            <person name="Rensing S.A."/>
            <person name="Riano-Pachon D.M."/>
            <person name="Roberts A.W."/>
            <person name="Sato Y."/>
            <person name="Scheller H.V."/>
            <person name="Schulz B."/>
            <person name="Schulz C."/>
            <person name="Shakirov E.V."/>
            <person name="Shibagaki N."/>
            <person name="Shinohara N."/>
            <person name="Shippen D.E."/>
            <person name="Soerensen I."/>
            <person name="Sotooka R."/>
            <person name="Sugimoto N."/>
            <person name="Sugita M."/>
            <person name="Sumikawa N."/>
            <person name="Tanurdzic M."/>
            <person name="Theissen G."/>
            <person name="Ulvskov P."/>
            <person name="Wakazuki S."/>
            <person name="Weng J.K."/>
            <person name="Willats W.W."/>
            <person name="Wipf D."/>
            <person name="Wolf P.G."/>
            <person name="Yang L."/>
            <person name="Zimmer A.D."/>
            <person name="Zhu Q."/>
            <person name="Mitros T."/>
            <person name="Hellsten U."/>
            <person name="Loque D."/>
            <person name="Otillar R."/>
            <person name="Salamov A."/>
            <person name="Schmutz J."/>
            <person name="Shapiro H."/>
            <person name="Lindquist E."/>
            <person name="Lucas S."/>
            <person name="Rokhsar D."/>
            <person name="Grigoriev I.V."/>
        </authorList>
    </citation>
    <scope>NUCLEOTIDE SEQUENCE [LARGE SCALE GENOMIC DNA]</scope>
</reference>
<dbReference type="Proteomes" id="UP000001514">
    <property type="component" value="Unassembled WGS sequence"/>
</dbReference>
<organism evidence="4">
    <name type="scientific">Selaginella moellendorffii</name>
    <name type="common">Spikemoss</name>
    <dbReference type="NCBI Taxonomy" id="88036"/>
    <lineage>
        <taxon>Eukaryota</taxon>
        <taxon>Viridiplantae</taxon>
        <taxon>Streptophyta</taxon>
        <taxon>Embryophyta</taxon>
        <taxon>Tracheophyta</taxon>
        <taxon>Lycopodiopsida</taxon>
        <taxon>Selaginellales</taxon>
        <taxon>Selaginellaceae</taxon>
        <taxon>Selaginella</taxon>
    </lineage>
</organism>
<feature type="repeat" description="PPR" evidence="2">
    <location>
        <begin position="133"/>
        <end position="167"/>
    </location>
</feature>
<feature type="non-terminal residue" evidence="3">
    <location>
        <position position="555"/>
    </location>
</feature>
<evidence type="ECO:0000313" key="3">
    <source>
        <dbReference type="EMBL" id="EFJ23959.1"/>
    </source>
</evidence>
<accession>D8RVH5</accession>
<dbReference type="EMBL" id="GL377591">
    <property type="protein sequence ID" value="EFJ23959.1"/>
    <property type="molecule type" value="Genomic_DNA"/>
</dbReference>
<feature type="repeat" description="PPR" evidence="2">
    <location>
        <begin position="98"/>
        <end position="132"/>
    </location>
</feature>
<evidence type="ECO:0008006" key="5">
    <source>
        <dbReference type="Google" id="ProtNLM"/>
    </source>
</evidence>
<keyword evidence="4" id="KW-1185">Reference proteome</keyword>
<dbReference type="InterPro" id="IPR002885">
    <property type="entry name" value="PPR_rpt"/>
</dbReference>
<dbReference type="Pfam" id="PF13041">
    <property type="entry name" value="PPR_2"/>
    <property type="match status" value="3"/>
</dbReference>
<dbReference type="GO" id="GO:0003729">
    <property type="term" value="F:mRNA binding"/>
    <property type="evidence" value="ECO:0000318"/>
    <property type="project" value="GO_Central"/>
</dbReference>
<dbReference type="OrthoDB" id="185373at2759"/>
<proteinExistence type="predicted"/>
<dbReference type="HOGENOM" id="CLU_018319_1_0_1"/>
<feature type="repeat" description="PPR" evidence="2">
    <location>
        <begin position="238"/>
        <end position="272"/>
    </location>
</feature>
<dbReference type="PANTHER" id="PTHR46862">
    <property type="entry name" value="OS07G0661900 PROTEIN"/>
    <property type="match status" value="1"/>
</dbReference>
<dbReference type="NCBIfam" id="TIGR00756">
    <property type="entry name" value="PPR"/>
    <property type="match status" value="5"/>
</dbReference>
<dbReference type="Gramene" id="EFJ23959">
    <property type="protein sequence ID" value="EFJ23959"/>
    <property type="gene ID" value="SELMODRAFT_10825"/>
</dbReference>
<gene>
    <name evidence="3" type="ORF">SELMODRAFT_10825</name>
</gene>
<dbReference type="InterPro" id="IPR011990">
    <property type="entry name" value="TPR-like_helical_dom_sf"/>
</dbReference>